<dbReference type="EMBL" id="BGPR01002933">
    <property type="protein sequence ID" value="GBM81272.1"/>
    <property type="molecule type" value="Genomic_DNA"/>
</dbReference>
<sequence>MDCTKPKDTKAKCANDGGDHTANYSKCPKNPLETIETKRSCCYKHVILLSCLASLINGEGVLQGIGPRCLVVRSRLRGRIVPGSKPDSTADPLCMGPVARKIIRSDQTASRWCGAEVWRGGCQLKCRPRTAL</sequence>
<evidence type="ECO:0000313" key="2">
    <source>
        <dbReference type="Proteomes" id="UP000499080"/>
    </source>
</evidence>
<dbReference type="Proteomes" id="UP000499080">
    <property type="component" value="Unassembled WGS sequence"/>
</dbReference>
<dbReference type="OrthoDB" id="8123891at2759"/>
<evidence type="ECO:0000313" key="1">
    <source>
        <dbReference type="EMBL" id="GBM81272.1"/>
    </source>
</evidence>
<comment type="caution">
    <text evidence="1">The sequence shown here is derived from an EMBL/GenBank/DDBJ whole genome shotgun (WGS) entry which is preliminary data.</text>
</comment>
<dbReference type="AlphaFoldDB" id="A0A4Y2IWJ2"/>
<reference evidence="1 2" key="1">
    <citation type="journal article" date="2019" name="Sci. Rep.">
        <title>Orb-weaving spider Araneus ventricosus genome elucidates the spidroin gene catalogue.</title>
        <authorList>
            <person name="Kono N."/>
            <person name="Nakamura H."/>
            <person name="Ohtoshi R."/>
            <person name="Moran D.A.P."/>
            <person name="Shinohara A."/>
            <person name="Yoshida Y."/>
            <person name="Fujiwara M."/>
            <person name="Mori M."/>
            <person name="Tomita M."/>
            <person name="Arakawa K."/>
        </authorList>
    </citation>
    <scope>NUCLEOTIDE SEQUENCE [LARGE SCALE GENOMIC DNA]</scope>
</reference>
<keyword evidence="2" id="KW-1185">Reference proteome</keyword>
<proteinExistence type="predicted"/>
<accession>A0A4Y2IWJ2</accession>
<gene>
    <name evidence="1" type="ORF">AVEN_84686_1</name>
</gene>
<protein>
    <submittedName>
        <fullName evidence="1">Uncharacterized protein</fullName>
    </submittedName>
</protein>
<organism evidence="1 2">
    <name type="scientific">Araneus ventricosus</name>
    <name type="common">Orbweaver spider</name>
    <name type="synonym">Epeira ventricosa</name>
    <dbReference type="NCBI Taxonomy" id="182803"/>
    <lineage>
        <taxon>Eukaryota</taxon>
        <taxon>Metazoa</taxon>
        <taxon>Ecdysozoa</taxon>
        <taxon>Arthropoda</taxon>
        <taxon>Chelicerata</taxon>
        <taxon>Arachnida</taxon>
        <taxon>Araneae</taxon>
        <taxon>Araneomorphae</taxon>
        <taxon>Entelegynae</taxon>
        <taxon>Araneoidea</taxon>
        <taxon>Araneidae</taxon>
        <taxon>Araneus</taxon>
    </lineage>
</organism>
<name>A0A4Y2IWJ2_ARAVE</name>